<dbReference type="PANTHER" id="PTHR11365">
    <property type="entry name" value="5-OXOPROLINASE RELATED"/>
    <property type="match status" value="1"/>
</dbReference>
<dbReference type="EMBL" id="AP019377">
    <property type="protein sequence ID" value="BBH92348.1"/>
    <property type="molecule type" value="Genomic_DNA"/>
</dbReference>
<dbReference type="GO" id="GO:0006749">
    <property type="term" value="P:glutathione metabolic process"/>
    <property type="evidence" value="ECO:0007669"/>
    <property type="project" value="TreeGrafter"/>
</dbReference>
<name>A0A455SXU9_9CHLR</name>
<dbReference type="InterPro" id="IPR003692">
    <property type="entry name" value="Hydantoinase_B"/>
</dbReference>
<dbReference type="InterPro" id="IPR045079">
    <property type="entry name" value="Oxoprolinase-like"/>
</dbReference>
<dbReference type="AlphaFoldDB" id="A0A455SXU9"/>
<evidence type="ECO:0000259" key="1">
    <source>
        <dbReference type="Pfam" id="PF02538"/>
    </source>
</evidence>
<sequence>MVDAISLEIFRSALTAIAEEMGAVLMRSSYSPNIKERRDFSCALFDARGRLVAQAAHIPVHLGSMPDSVAEALVAFDRFAPGDIIALNDPFLGGTHLPDITLIAPIFVEVEEEQRLIGFAANRAHHADVGGMAPGSMPLATEIYQEGLIIPPLKLWEAGQPNRALLALLLRNVRTPDERRGDLAAQVAANRTAARRLQELVDRWGLAALEEHIDALIEYAARMARATIAAIPDGCYRFTDYLDDDGVSGECIPIAVTVTVRGSELTVDFTGSAPQVRGNVNTVASVARSATYYVVRCLMPEDAPMNHGTFAPVTVIAPRGSVVNARPPAAVAQGNVETSQRLVDAIFGALAQALPEVVPAASQGTMNNIAAGGIDPRTQQPFAYYETMGGGMGARPGLDGLSGVHTHMSNTQNTPVEAFEYAYPMRITRYALRDGSGGAGRARGGDGLVREITFEAPAEVTLLTERRRLPPYGLQGGEPGRCGENWLYRRNGEATLLPGKVHFRAEPGDRLVIASPGGGGWGRAAEPLEAPAAGAAEAARA</sequence>
<feature type="domain" description="Hydantoinase B/oxoprolinase" evidence="1">
    <location>
        <begin position="3"/>
        <end position="523"/>
    </location>
</feature>
<dbReference type="GO" id="GO:0017168">
    <property type="term" value="F:5-oxoprolinase (ATP-hydrolyzing) activity"/>
    <property type="evidence" value="ECO:0007669"/>
    <property type="project" value="TreeGrafter"/>
</dbReference>
<dbReference type="GO" id="GO:0005829">
    <property type="term" value="C:cytosol"/>
    <property type="evidence" value="ECO:0007669"/>
    <property type="project" value="TreeGrafter"/>
</dbReference>
<evidence type="ECO:0000313" key="2">
    <source>
        <dbReference type="EMBL" id="BBH92348.1"/>
    </source>
</evidence>
<protein>
    <submittedName>
        <fullName evidence="2">N-methylhydantoinase B</fullName>
    </submittedName>
</protein>
<organism evidence="2">
    <name type="scientific">Thermogemmatispora argillosa</name>
    <dbReference type="NCBI Taxonomy" id="2045280"/>
    <lineage>
        <taxon>Bacteria</taxon>
        <taxon>Bacillati</taxon>
        <taxon>Chloroflexota</taxon>
        <taxon>Ktedonobacteria</taxon>
        <taxon>Thermogemmatisporales</taxon>
        <taxon>Thermogemmatisporaceae</taxon>
        <taxon>Thermogemmatispora</taxon>
    </lineage>
</organism>
<dbReference type="Pfam" id="PF02538">
    <property type="entry name" value="Hydantoinase_B"/>
    <property type="match status" value="1"/>
</dbReference>
<accession>A0A455SXU9</accession>
<dbReference type="PANTHER" id="PTHR11365:SF23">
    <property type="entry name" value="HYPOTHETICAL 5-OXOPROLINASE (EUROFUNG)-RELATED"/>
    <property type="match status" value="1"/>
</dbReference>
<reference evidence="2" key="1">
    <citation type="submission" date="2018-12" db="EMBL/GenBank/DDBJ databases">
        <title>Novel natural products biosynthetic potential of the class Ktedonobacteria.</title>
        <authorList>
            <person name="Zheng Y."/>
            <person name="Saitou A."/>
            <person name="Wang C.M."/>
            <person name="Toyoda A."/>
            <person name="Minakuchi Y."/>
            <person name="Sekiguchi Y."/>
            <person name="Ueda K."/>
            <person name="Takano H."/>
            <person name="Sakai Y."/>
            <person name="Yokota A."/>
            <person name="Yabe S."/>
        </authorList>
    </citation>
    <scope>NUCLEOTIDE SEQUENCE</scope>
    <source>
        <strain evidence="2">A3-2</strain>
    </source>
</reference>
<proteinExistence type="predicted"/>
<gene>
    <name evidence="2" type="primary">hyuB</name>
    <name evidence="2" type="ORF">KTA_05470</name>
</gene>